<dbReference type="AlphaFoldDB" id="A0A371FHU9"/>
<keyword evidence="3" id="KW-1185">Reference proteome</keyword>
<feature type="domain" description="Reverse transcriptase Ty1/copia-type" evidence="1">
    <location>
        <begin position="73"/>
        <end position="148"/>
    </location>
</feature>
<accession>A0A371FHU9</accession>
<evidence type="ECO:0000313" key="2">
    <source>
        <dbReference type="EMBL" id="RDX77885.1"/>
    </source>
</evidence>
<dbReference type="PANTHER" id="PTHR11439">
    <property type="entry name" value="GAG-POL-RELATED RETROTRANSPOSON"/>
    <property type="match status" value="1"/>
</dbReference>
<name>A0A371FHU9_MUCPR</name>
<dbReference type="EMBL" id="QJKJ01009042">
    <property type="protein sequence ID" value="RDX77885.1"/>
    <property type="molecule type" value="Genomic_DNA"/>
</dbReference>
<dbReference type="InterPro" id="IPR043502">
    <property type="entry name" value="DNA/RNA_pol_sf"/>
</dbReference>
<comment type="caution">
    <text evidence="2">The sequence shown here is derived from an EMBL/GenBank/DDBJ whole genome shotgun (WGS) entry which is preliminary data.</text>
</comment>
<dbReference type="InterPro" id="IPR013103">
    <property type="entry name" value="RVT_2"/>
</dbReference>
<evidence type="ECO:0000313" key="3">
    <source>
        <dbReference type="Proteomes" id="UP000257109"/>
    </source>
</evidence>
<reference evidence="2" key="1">
    <citation type="submission" date="2018-05" db="EMBL/GenBank/DDBJ databases">
        <title>Draft genome of Mucuna pruriens seed.</title>
        <authorList>
            <person name="Nnadi N.E."/>
            <person name="Vos R."/>
            <person name="Hasami M.H."/>
            <person name="Devisetty U.K."/>
            <person name="Aguiy J.C."/>
        </authorList>
    </citation>
    <scope>NUCLEOTIDE SEQUENCE [LARGE SCALE GENOMIC DNA]</scope>
    <source>
        <strain evidence="2">JCA_2017</strain>
    </source>
</reference>
<dbReference type="OrthoDB" id="1719680at2759"/>
<sequence>MKEEMKALEKNSTWEITYERDYEETFVPITKMNTVRVILSLAAHFDSILIIKRTRYGDLDLNNLLEYGLEDLLKQSQGNHTFFIKHSPYGKLTLLLVYVDDMIVIDDDEIEKLTLKEKLATQFEMKLGKLKYFLGIEVVYSKQGCKISGVSIEQNHRIECEESPTIEKSQYQKLVRKLIYLFHTRPDIAFVNVVSQFMHNPKKRHFQAVEMIF</sequence>
<gene>
    <name evidence="2" type="ORF">CR513_41924</name>
</gene>
<organism evidence="2 3">
    <name type="scientific">Mucuna pruriens</name>
    <name type="common">Velvet bean</name>
    <name type="synonym">Dolichos pruriens</name>
    <dbReference type="NCBI Taxonomy" id="157652"/>
    <lineage>
        <taxon>Eukaryota</taxon>
        <taxon>Viridiplantae</taxon>
        <taxon>Streptophyta</taxon>
        <taxon>Embryophyta</taxon>
        <taxon>Tracheophyta</taxon>
        <taxon>Spermatophyta</taxon>
        <taxon>Magnoliopsida</taxon>
        <taxon>eudicotyledons</taxon>
        <taxon>Gunneridae</taxon>
        <taxon>Pentapetalae</taxon>
        <taxon>rosids</taxon>
        <taxon>fabids</taxon>
        <taxon>Fabales</taxon>
        <taxon>Fabaceae</taxon>
        <taxon>Papilionoideae</taxon>
        <taxon>50 kb inversion clade</taxon>
        <taxon>NPAAA clade</taxon>
        <taxon>indigoferoid/millettioid clade</taxon>
        <taxon>Phaseoleae</taxon>
        <taxon>Mucuna</taxon>
    </lineage>
</organism>
<dbReference type="PANTHER" id="PTHR11439:SF463">
    <property type="entry name" value="REVERSE TRANSCRIPTASE TY1_COPIA-TYPE DOMAIN-CONTAINING PROTEIN"/>
    <property type="match status" value="1"/>
</dbReference>
<dbReference type="SUPFAM" id="SSF56672">
    <property type="entry name" value="DNA/RNA polymerases"/>
    <property type="match status" value="1"/>
</dbReference>
<dbReference type="STRING" id="157652.A0A371FHU9"/>
<evidence type="ECO:0000259" key="1">
    <source>
        <dbReference type="Pfam" id="PF07727"/>
    </source>
</evidence>
<protein>
    <recommendedName>
        <fullName evidence="1">Reverse transcriptase Ty1/copia-type domain-containing protein</fullName>
    </recommendedName>
</protein>
<proteinExistence type="predicted"/>
<feature type="non-terminal residue" evidence="2">
    <location>
        <position position="1"/>
    </location>
</feature>
<dbReference type="Pfam" id="PF07727">
    <property type="entry name" value="RVT_2"/>
    <property type="match status" value="1"/>
</dbReference>
<dbReference type="Proteomes" id="UP000257109">
    <property type="component" value="Unassembled WGS sequence"/>
</dbReference>